<sequence length="181" mass="18647">MSEDVKPGSVPSPGGAEVLPPAAPTVDPDRLEQIARNHILAALGVGLVPLPLVDVAGIFAVNLDLIRVLAKEYGVSFRAEWGKSALGALLGGVLPTALGGAVISLLKFVPVIGQTAGAVAFPVLAGAVTYAVYKVFVLHFASGGTFLTFDPAKVQDYFRAQVEAGKGVAQSLRDQGKTKTV</sequence>
<evidence type="ECO:0000256" key="6">
    <source>
        <dbReference type="SAM" id="Phobius"/>
    </source>
</evidence>
<comment type="caution">
    <text evidence="7">The sequence shown here is derived from an EMBL/GenBank/DDBJ whole genome shotgun (WGS) entry which is preliminary data.</text>
</comment>
<dbReference type="InterPro" id="IPR021147">
    <property type="entry name" value="DUF697"/>
</dbReference>
<evidence type="ECO:0000256" key="2">
    <source>
        <dbReference type="ARBA" id="ARBA00022692"/>
    </source>
</evidence>
<evidence type="ECO:0000256" key="4">
    <source>
        <dbReference type="ARBA" id="ARBA00023136"/>
    </source>
</evidence>
<dbReference type="RefSeq" id="WP_377316913.1">
    <property type="nucleotide sequence ID" value="NZ_JBHUIY010000023.1"/>
</dbReference>
<evidence type="ECO:0000256" key="1">
    <source>
        <dbReference type="ARBA" id="ARBA00004141"/>
    </source>
</evidence>
<dbReference type="EMBL" id="JBHUIY010000023">
    <property type="protein sequence ID" value="MFD2234568.1"/>
    <property type="molecule type" value="Genomic_DNA"/>
</dbReference>
<protein>
    <submittedName>
        <fullName evidence="7">YcjF family protein</fullName>
    </submittedName>
</protein>
<feature type="transmembrane region" description="Helical" evidence="6">
    <location>
        <begin position="84"/>
        <end position="106"/>
    </location>
</feature>
<organism evidence="7 8">
    <name type="scientific">Phaeospirillum tilakii</name>
    <dbReference type="NCBI Taxonomy" id="741673"/>
    <lineage>
        <taxon>Bacteria</taxon>
        <taxon>Pseudomonadati</taxon>
        <taxon>Pseudomonadota</taxon>
        <taxon>Alphaproteobacteria</taxon>
        <taxon>Rhodospirillales</taxon>
        <taxon>Rhodospirillaceae</taxon>
        <taxon>Phaeospirillum</taxon>
    </lineage>
</organism>
<dbReference type="Pfam" id="PF05128">
    <property type="entry name" value="DUF697"/>
    <property type="match status" value="1"/>
</dbReference>
<keyword evidence="4 6" id="KW-0472">Membrane</keyword>
<gene>
    <name evidence="7" type="ORF">ACFSNB_12190</name>
</gene>
<evidence type="ECO:0000256" key="3">
    <source>
        <dbReference type="ARBA" id="ARBA00022989"/>
    </source>
</evidence>
<evidence type="ECO:0000256" key="5">
    <source>
        <dbReference type="SAM" id="MobiDB-lite"/>
    </source>
</evidence>
<accession>A0ABW5CF12</accession>
<keyword evidence="8" id="KW-1185">Reference proteome</keyword>
<comment type="subcellular location">
    <subcellularLocation>
        <location evidence="1">Membrane</location>
        <topology evidence="1">Multi-pass membrane protein</topology>
    </subcellularLocation>
</comment>
<keyword evidence="2 6" id="KW-0812">Transmembrane</keyword>
<feature type="transmembrane region" description="Helical" evidence="6">
    <location>
        <begin position="39"/>
        <end position="63"/>
    </location>
</feature>
<dbReference type="Proteomes" id="UP001597296">
    <property type="component" value="Unassembled WGS sequence"/>
</dbReference>
<proteinExistence type="predicted"/>
<feature type="transmembrane region" description="Helical" evidence="6">
    <location>
        <begin position="112"/>
        <end position="133"/>
    </location>
</feature>
<feature type="region of interest" description="Disordered" evidence="5">
    <location>
        <begin position="1"/>
        <end position="22"/>
    </location>
</feature>
<evidence type="ECO:0000313" key="7">
    <source>
        <dbReference type="EMBL" id="MFD2234568.1"/>
    </source>
</evidence>
<keyword evidence="3 6" id="KW-1133">Transmembrane helix</keyword>
<reference evidence="8" key="1">
    <citation type="journal article" date="2019" name="Int. J. Syst. Evol. Microbiol.">
        <title>The Global Catalogue of Microorganisms (GCM) 10K type strain sequencing project: providing services to taxonomists for standard genome sequencing and annotation.</title>
        <authorList>
            <consortium name="The Broad Institute Genomics Platform"/>
            <consortium name="The Broad Institute Genome Sequencing Center for Infectious Disease"/>
            <person name="Wu L."/>
            <person name="Ma J."/>
        </authorList>
    </citation>
    <scope>NUCLEOTIDE SEQUENCE [LARGE SCALE GENOMIC DNA]</scope>
    <source>
        <strain evidence="8">KCTC 15012</strain>
    </source>
</reference>
<name>A0ABW5CF12_9PROT</name>
<evidence type="ECO:0000313" key="8">
    <source>
        <dbReference type="Proteomes" id="UP001597296"/>
    </source>
</evidence>